<organism evidence="4 5">
    <name type="scientific">Candidatus Kaiserbacteria bacterium CG10_big_fil_rev_8_21_14_0_10_59_10</name>
    <dbReference type="NCBI Taxonomy" id="1974612"/>
    <lineage>
        <taxon>Bacteria</taxon>
        <taxon>Candidatus Kaiseribacteriota</taxon>
    </lineage>
</organism>
<evidence type="ECO:0000313" key="5">
    <source>
        <dbReference type="Proteomes" id="UP000231379"/>
    </source>
</evidence>
<evidence type="ECO:0000259" key="2">
    <source>
        <dbReference type="Pfam" id="PF11738"/>
    </source>
</evidence>
<evidence type="ECO:0000259" key="3">
    <source>
        <dbReference type="Pfam" id="PF13739"/>
    </source>
</evidence>
<gene>
    <name evidence="4" type="ORF">COU20_00460</name>
</gene>
<dbReference type="InterPro" id="IPR025303">
    <property type="entry name" value="PdaC"/>
</dbReference>
<sequence>MPPNILTRFAIVVGMRAAAMYLLVLLLGLGIGVWGATYYLEQSREEAEAGGAGEEEVSADEGVSMRIATIFDSGERYHIEVRYPQFGIEAVDSVIRERVERSVNEFRDGVAEIDDVPEMPRFEYLATFDAVYAGPDFASILLYISRYMGGAHPGAELVGLNFEMPAGRELTLSDALALTGMSLSEVADVSRAELAGTLGESFFPEGAAPTPLNYGTFTVDADTVTFYFQEYQVAPYAAGPQKVSLPRAR</sequence>
<dbReference type="AlphaFoldDB" id="A0A2H0UAR5"/>
<evidence type="ECO:0000256" key="1">
    <source>
        <dbReference type="SAM" id="Phobius"/>
    </source>
</evidence>
<dbReference type="InterPro" id="IPR037126">
    <property type="entry name" value="PdaC/RsiV-like_sf"/>
</dbReference>
<accession>A0A2H0UAR5</accession>
<dbReference type="Gene3D" id="3.90.640.20">
    <property type="entry name" value="Heat-shock cognate protein, ATPase"/>
    <property type="match status" value="1"/>
</dbReference>
<feature type="transmembrane region" description="Helical" evidence="1">
    <location>
        <begin position="20"/>
        <end position="40"/>
    </location>
</feature>
<dbReference type="InterPro" id="IPR021729">
    <property type="entry name" value="DUF3298"/>
</dbReference>
<keyword evidence="1" id="KW-0812">Transmembrane</keyword>
<protein>
    <recommendedName>
        <fullName evidence="6">DUF3298 domain-containing protein</fullName>
    </recommendedName>
</protein>
<comment type="caution">
    <text evidence="4">The sequence shown here is derived from an EMBL/GenBank/DDBJ whole genome shotgun (WGS) entry which is preliminary data.</text>
</comment>
<proteinExistence type="predicted"/>
<reference evidence="5" key="1">
    <citation type="submission" date="2017-09" db="EMBL/GenBank/DDBJ databases">
        <title>Depth-based differentiation of microbial function through sediment-hosted aquifers and enrichment of novel symbionts in the deep terrestrial subsurface.</title>
        <authorList>
            <person name="Probst A.J."/>
            <person name="Ladd B."/>
            <person name="Jarett J.K."/>
            <person name="Geller-Mcgrath D.E."/>
            <person name="Sieber C.M.K."/>
            <person name="Emerson J.B."/>
            <person name="Anantharaman K."/>
            <person name="Thomas B.C."/>
            <person name="Malmstrom R."/>
            <person name="Stieglmeier M."/>
            <person name="Klingl A."/>
            <person name="Woyke T."/>
            <person name="Ryan C.M."/>
            <person name="Banfield J.F."/>
        </authorList>
    </citation>
    <scope>NUCLEOTIDE SEQUENCE [LARGE SCALE GENOMIC DNA]</scope>
</reference>
<dbReference type="Pfam" id="PF13739">
    <property type="entry name" value="PdaC"/>
    <property type="match status" value="1"/>
</dbReference>
<keyword evidence="1" id="KW-1133">Transmembrane helix</keyword>
<dbReference type="Gene3D" id="3.30.565.40">
    <property type="entry name" value="Fervidobacterium nodosum Rt17-B1 like"/>
    <property type="match status" value="1"/>
</dbReference>
<name>A0A2H0UAR5_9BACT</name>
<evidence type="ECO:0008006" key="6">
    <source>
        <dbReference type="Google" id="ProtNLM"/>
    </source>
</evidence>
<dbReference type="EMBL" id="PFBM01000005">
    <property type="protein sequence ID" value="PIR82786.1"/>
    <property type="molecule type" value="Genomic_DNA"/>
</dbReference>
<feature type="domain" description="DUF3298" evidence="2">
    <location>
        <begin position="206"/>
        <end position="247"/>
    </location>
</feature>
<feature type="domain" description="Deacetylase PdaC" evidence="3">
    <location>
        <begin position="75"/>
        <end position="153"/>
    </location>
</feature>
<keyword evidence="1" id="KW-0472">Membrane</keyword>
<dbReference type="Proteomes" id="UP000231379">
    <property type="component" value="Unassembled WGS sequence"/>
</dbReference>
<dbReference type="Pfam" id="PF11738">
    <property type="entry name" value="DUF3298"/>
    <property type="match status" value="1"/>
</dbReference>
<evidence type="ECO:0000313" key="4">
    <source>
        <dbReference type="EMBL" id="PIR82786.1"/>
    </source>
</evidence>